<dbReference type="InterPro" id="IPR000210">
    <property type="entry name" value="BTB/POZ_dom"/>
</dbReference>
<dbReference type="SMART" id="SM00225">
    <property type="entry name" value="BTB"/>
    <property type="match status" value="2"/>
</dbReference>
<dbReference type="Pfam" id="PF07534">
    <property type="entry name" value="TLD"/>
    <property type="match status" value="1"/>
</dbReference>
<dbReference type="Gene3D" id="3.30.710.10">
    <property type="entry name" value="Potassium Channel Kv1.1, Chain A"/>
    <property type="match status" value="2"/>
</dbReference>
<dbReference type="InterPro" id="IPR051481">
    <property type="entry name" value="BTB-POZ/Galectin-3-binding"/>
</dbReference>
<dbReference type="Pfam" id="PF07707">
    <property type="entry name" value="BACK"/>
    <property type="match status" value="2"/>
</dbReference>
<evidence type="ECO:0000313" key="3">
    <source>
        <dbReference type="EMBL" id="RHZ75059.1"/>
    </source>
</evidence>
<dbReference type="PANTHER" id="PTHR24410">
    <property type="entry name" value="HL07962P-RELATED"/>
    <property type="match status" value="1"/>
</dbReference>
<dbReference type="AlphaFoldDB" id="A0A397IGI1"/>
<dbReference type="PROSITE" id="PS50097">
    <property type="entry name" value="BTB"/>
    <property type="match status" value="2"/>
</dbReference>
<name>A0A397IGI1_9GLOM</name>
<gene>
    <name evidence="3" type="ORF">Glove_217g283</name>
</gene>
<dbReference type="InterPro" id="IPR011705">
    <property type="entry name" value="BACK"/>
</dbReference>
<evidence type="ECO:0008006" key="5">
    <source>
        <dbReference type="Google" id="ProtNLM"/>
    </source>
</evidence>
<dbReference type="EMBL" id="PQFF01000202">
    <property type="protein sequence ID" value="RHZ75059.1"/>
    <property type="molecule type" value="Genomic_DNA"/>
</dbReference>
<comment type="caution">
    <text evidence="3">The sequence shown here is derived from an EMBL/GenBank/DDBJ whole genome shotgun (WGS) entry which is preliminary data.</text>
</comment>
<dbReference type="PANTHER" id="PTHR24410:SF23">
    <property type="entry name" value="BTB DOMAIN-CONTAINING PROTEIN-RELATED"/>
    <property type="match status" value="1"/>
</dbReference>
<dbReference type="Gene3D" id="1.25.40.420">
    <property type="match status" value="2"/>
</dbReference>
<dbReference type="InterPro" id="IPR006571">
    <property type="entry name" value="TLDc_dom"/>
</dbReference>
<evidence type="ECO:0000313" key="4">
    <source>
        <dbReference type="Proteomes" id="UP000266861"/>
    </source>
</evidence>
<sequence>MAFKFLEKLSQDLTELLNDKEECNIVIEVDQEQNKKTFTAHSAVLRYRSSYFNKELANTIPNDDNNNIKTITKPNISSQIFEIILKYIYGGIIDTENMDTRTIYDFMEVANELEFEELSEKLENHLIESKASWLKTHFTFVYHSIFKNNKFQNLKNFCNNIIAKHPNLIFEYTEFTSLPESALVSILNRDDLQMKESEIWDYLIKWGISRNPTLPEKLKEWSDENFMTLKTTLSQDLTELLNDKEECNIVIEVDQEQNKKTFTAHSAVLRYRSSYFNKELANTIPNDDNNNIKTITKPNISSQIFEIILKYIYGGIIDTENMDTRTIYDFMEVANELEFEELSEKLENHLIESKASWLKTHFTFVYHSIFKNNKFQNLKNFCNNIIAKHPNLIFEYTEFTSLPESALVSILNRDDLQMKESEIWDYLIKWGISRNPTLPEKLKEWSDENFMTLKTTVQQCLPLIRYFHVSSSDVMDKVKPYKKILDKQLWNDLKQFLLLPDRPVKSIILPPRLILTQELSARINESFSTIINEEHTAIISSWIDYQQTSYSSRNNPYEWELILRGSKDGFAPRTFWDICDGHANTIVITKVKGTDEIIGGFNPLAWDKAKIGDVDTNKSFIFSFKGGNIHNSILSRVQNSKYALYYYFLKDEYGPCFGYDEFIMRTNVSDFTQDKLNQCCSSIDNCYEKSIRTTNDTDTFSIIDYEVFKVVNKSI</sequence>
<organism evidence="3 4">
    <name type="scientific">Diversispora epigaea</name>
    <dbReference type="NCBI Taxonomy" id="1348612"/>
    <lineage>
        <taxon>Eukaryota</taxon>
        <taxon>Fungi</taxon>
        <taxon>Fungi incertae sedis</taxon>
        <taxon>Mucoromycota</taxon>
        <taxon>Glomeromycotina</taxon>
        <taxon>Glomeromycetes</taxon>
        <taxon>Diversisporales</taxon>
        <taxon>Diversisporaceae</taxon>
        <taxon>Diversispora</taxon>
    </lineage>
</organism>
<feature type="domain" description="BTB" evidence="1">
    <location>
        <begin position="23"/>
        <end position="97"/>
    </location>
</feature>
<feature type="domain" description="TLDc" evidence="2">
    <location>
        <begin position="529"/>
        <end position="711"/>
    </location>
</feature>
<evidence type="ECO:0000259" key="1">
    <source>
        <dbReference type="PROSITE" id="PS50097"/>
    </source>
</evidence>
<protein>
    <recommendedName>
        <fullName evidence="5">BTB domain-containing protein</fullName>
    </recommendedName>
</protein>
<accession>A0A397IGI1</accession>
<dbReference type="SUPFAM" id="SSF54695">
    <property type="entry name" value="POZ domain"/>
    <property type="match status" value="2"/>
</dbReference>
<keyword evidence="4" id="KW-1185">Reference proteome</keyword>
<evidence type="ECO:0000259" key="2">
    <source>
        <dbReference type="PROSITE" id="PS51886"/>
    </source>
</evidence>
<dbReference type="PROSITE" id="PS51886">
    <property type="entry name" value="TLDC"/>
    <property type="match status" value="1"/>
</dbReference>
<dbReference type="Proteomes" id="UP000266861">
    <property type="component" value="Unassembled WGS sequence"/>
</dbReference>
<proteinExistence type="predicted"/>
<feature type="domain" description="BTB" evidence="1">
    <location>
        <begin position="247"/>
        <end position="321"/>
    </location>
</feature>
<dbReference type="Pfam" id="PF00651">
    <property type="entry name" value="BTB"/>
    <property type="match status" value="2"/>
</dbReference>
<dbReference type="InterPro" id="IPR011333">
    <property type="entry name" value="SKP1/BTB/POZ_sf"/>
</dbReference>
<reference evidence="3 4" key="1">
    <citation type="submission" date="2018-08" db="EMBL/GenBank/DDBJ databases">
        <title>Genome and evolution of the arbuscular mycorrhizal fungus Diversispora epigaea (formerly Glomus versiforme) and its bacterial endosymbionts.</title>
        <authorList>
            <person name="Sun X."/>
            <person name="Fei Z."/>
            <person name="Harrison M."/>
        </authorList>
    </citation>
    <scope>NUCLEOTIDE SEQUENCE [LARGE SCALE GENOMIC DNA]</scope>
    <source>
        <strain evidence="3 4">IT104</strain>
    </source>
</reference>